<proteinExistence type="predicted"/>
<dbReference type="Proteomes" id="UP000515243">
    <property type="component" value="Chromosome 1"/>
</dbReference>
<organism evidence="1 2">
    <name type="scientific">Clostridium butyricum</name>
    <dbReference type="NCBI Taxonomy" id="1492"/>
    <lineage>
        <taxon>Bacteria</taxon>
        <taxon>Bacillati</taxon>
        <taxon>Bacillota</taxon>
        <taxon>Clostridia</taxon>
        <taxon>Eubacteriales</taxon>
        <taxon>Clostridiaceae</taxon>
        <taxon>Clostridium</taxon>
    </lineage>
</organism>
<dbReference type="KEGG" id="cbut:ATN24_08340"/>
<keyword evidence="1" id="KW-0378">Hydrolase</keyword>
<dbReference type="InterPro" id="IPR012341">
    <property type="entry name" value="6hp_glycosidase-like_sf"/>
</dbReference>
<accession>A0AAP9RHJ5</accession>
<reference evidence="1 2" key="1">
    <citation type="submission" date="2019-05" db="EMBL/GenBank/DDBJ databases">
        <authorList>
            <person name="Schori C."/>
            <person name="Ahrens C."/>
        </authorList>
    </citation>
    <scope>NUCLEOTIDE SEQUENCE [LARGE SCALE GENOMIC DNA]</scope>
    <source>
        <strain evidence="1 2">DSM 10702</strain>
    </source>
</reference>
<evidence type="ECO:0000313" key="2">
    <source>
        <dbReference type="Proteomes" id="UP000515243"/>
    </source>
</evidence>
<gene>
    <name evidence="1" type="ORF">FF104_06695</name>
</gene>
<dbReference type="Gene3D" id="1.50.10.10">
    <property type="match status" value="1"/>
</dbReference>
<evidence type="ECO:0000313" key="1">
    <source>
        <dbReference type="EMBL" id="QMW92764.1"/>
    </source>
</evidence>
<dbReference type="AlphaFoldDB" id="A0AAP9RHJ5"/>
<dbReference type="GO" id="GO:0016787">
    <property type="term" value="F:hydrolase activity"/>
    <property type="evidence" value="ECO:0007669"/>
    <property type="project" value="UniProtKB-KW"/>
</dbReference>
<name>A0AAP9RHJ5_CLOBU</name>
<dbReference type="EMBL" id="CP040626">
    <property type="protein sequence ID" value="QMW92764.1"/>
    <property type="molecule type" value="Genomic_DNA"/>
</dbReference>
<protein>
    <submittedName>
        <fullName evidence="1">Glycoside hydrolase family 8</fullName>
    </submittedName>
</protein>
<sequence>MNDCELINNAVIRMEKMKIDDSENLYYGAFGNMDGSGIYSFDQCMALLAYAKLEK</sequence>
<dbReference type="GO" id="GO:0005975">
    <property type="term" value="P:carbohydrate metabolic process"/>
    <property type="evidence" value="ECO:0007669"/>
    <property type="project" value="InterPro"/>
</dbReference>